<comment type="caution">
    <text evidence="1">The sequence shown here is derived from an EMBL/GenBank/DDBJ whole genome shotgun (WGS) entry which is preliminary data.</text>
</comment>
<gene>
    <name evidence="1" type="ORF">ENR15_18550</name>
</gene>
<sequence>MATESFKVIQTFGIDYTKYKILVQAKSSNRYFVWYEEQIGADLGQEVLITYEGNNWQTINNPLNGRRARITQAEKVN</sequence>
<reference evidence="1" key="1">
    <citation type="journal article" date="2020" name="mSystems">
        <title>Genome- and Community-Level Interaction Insights into Carbon Utilization and Element Cycling Functions of Hydrothermarchaeota in Hydrothermal Sediment.</title>
        <authorList>
            <person name="Zhou Z."/>
            <person name="Liu Y."/>
            <person name="Xu W."/>
            <person name="Pan J."/>
            <person name="Luo Z.H."/>
            <person name="Li M."/>
        </authorList>
    </citation>
    <scope>NUCLEOTIDE SEQUENCE [LARGE SCALE GENOMIC DNA]</scope>
    <source>
        <strain evidence="1">SpSt-374</strain>
    </source>
</reference>
<protein>
    <submittedName>
        <fullName evidence="1">Uncharacterized protein</fullName>
    </submittedName>
</protein>
<dbReference type="AlphaFoldDB" id="A0A7C3ZP54"/>
<proteinExistence type="predicted"/>
<name>A0A7C3ZP54_9CYAN</name>
<evidence type="ECO:0000313" key="1">
    <source>
        <dbReference type="EMBL" id="HGG02581.1"/>
    </source>
</evidence>
<accession>A0A7C3ZP54</accession>
<dbReference type="EMBL" id="DSPX01000193">
    <property type="protein sequence ID" value="HGG02581.1"/>
    <property type="molecule type" value="Genomic_DNA"/>
</dbReference>
<organism evidence="1">
    <name type="scientific">Planktothricoides sp. SpSt-374</name>
    <dbReference type="NCBI Taxonomy" id="2282167"/>
    <lineage>
        <taxon>Bacteria</taxon>
        <taxon>Bacillati</taxon>
        <taxon>Cyanobacteriota</taxon>
        <taxon>Cyanophyceae</taxon>
        <taxon>Oscillatoriophycideae</taxon>
        <taxon>Oscillatoriales</taxon>
        <taxon>Oscillatoriaceae</taxon>
        <taxon>Planktothricoides</taxon>
    </lineage>
</organism>